<dbReference type="Pfam" id="PF13243">
    <property type="entry name" value="SQHop_cyclase_C"/>
    <property type="match status" value="1"/>
</dbReference>
<evidence type="ECO:0000256" key="1">
    <source>
        <dbReference type="SAM" id="MobiDB-lite"/>
    </source>
</evidence>
<dbReference type="InterPro" id="IPR008930">
    <property type="entry name" value="Terpenoid_cyclase/PrenylTrfase"/>
</dbReference>
<comment type="caution">
    <text evidence="3">The sequence shown here is derived from an EMBL/GenBank/DDBJ whole genome shotgun (WGS) entry which is preliminary data.</text>
</comment>
<keyword evidence="4" id="KW-1185">Reference proteome</keyword>
<feature type="compositionally biased region" description="Basic and acidic residues" evidence="1">
    <location>
        <begin position="104"/>
        <end position="113"/>
    </location>
</feature>
<protein>
    <recommendedName>
        <fullName evidence="2">Squalene cyclase C-terminal domain-containing protein</fullName>
    </recommendedName>
</protein>
<evidence type="ECO:0000313" key="4">
    <source>
        <dbReference type="Proteomes" id="UP001610334"/>
    </source>
</evidence>
<feature type="compositionally biased region" description="Basic and acidic residues" evidence="1">
    <location>
        <begin position="85"/>
        <end position="95"/>
    </location>
</feature>
<gene>
    <name evidence="3" type="ORF">BJX63DRAFT_431863</name>
</gene>
<proteinExistence type="predicted"/>
<sequence length="113" mass="12818">MGLLSVARVGVDNRAVNRGVKFLVRTQDDILTEGTGNAEAAVWTEKEFTSTGFPNHFYISYTLYRVYFPTTALGRFVKLAEDENKKQRRDSKIEVWDEGDPVDSADRQRKLGS</sequence>
<dbReference type="InterPro" id="IPR032696">
    <property type="entry name" value="SQ_cyclase_C"/>
</dbReference>
<name>A0ABR4HDG2_9EURO</name>
<accession>A0ABR4HDG2</accession>
<organism evidence="3 4">
    <name type="scientific">Aspergillus granulosus</name>
    <dbReference type="NCBI Taxonomy" id="176169"/>
    <lineage>
        <taxon>Eukaryota</taxon>
        <taxon>Fungi</taxon>
        <taxon>Dikarya</taxon>
        <taxon>Ascomycota</taxon>
        <taxon>Pezizomycotina</taxon>
        <taxon>Eurotiomycetes</taxon>
        <taxon>Eurotiomycetidae</taxon>
        <taxon>Eurotiales</taxon>
        <taxon>Aspergillaceae</taxon>
        <taxon>Aspergillus</taxon>
        <taxon>Aspergillus subgen. Nidulantes</taxon>
    </lineage>
</organism>
<dbReference type="EMBL" id="JBFXLT010000039">
    <property type="protein sequence ID" value="KAL2813515.1"/>
    <property type="molecule type" value="Genomic_DNA"/>
</dbReference>
<dbReference type="Gene3D" id="1.50.10.20">
    <property type="match status" value="1"/>
</dbReference>
<dbReference type="SUPFAM" id="SSF48239">
    <property type="entry name" value="Terpenoid cyclases/Protein prenyltransferases"/>
    <property type="match status" value="1"/>
</dbReference>
<feature type="domain" description="Squalene cyclase C-terminal" evidence="2">
    <location>
        <begin position="8"/>
        <end position="76"/>
    </location>
</feature>
<reference evidence="3 4" key="1">
    <citation type="submission" date="2024-07" db="EMBL/GenBank/DDBJ databases">
        <title>Section-level genome sequencing and comparative genomics of Aspergillus sections Usti and Cavernicolus.</title>
        <authorList>
            <consortium name="Lawrence Berkeley National Laboratory"/>
            <person name="Nybo J.L."/>
            <person name="Vesth T.C."/>
            <person name="Theobald S."/>
            <person name="Frisvad J.C."/>
            <person name="Larsen T.O."/>
            <person name="Kjaerboelling I."/>
            <person name="Rothschild-Mancinelli K."/>
            <person name="Lyhne E.K."/>
            <person name="Kogle M.E."/>
            <person name="Barry K."/>
            <person name="Clum A."/>
            <person name="Na H."/>
            <person name="Ledsgaard L."/>
            <person name="Lin J."/>
            <person name="Lipzen A."/>
            <person name="Kuo A."/>
            <person name="Riley R."/>
            <person name="Mondo S."/>
            <person name="Labutti K."/>
            <person name="Haridas S."/>
            <person name="Pangalinan J."/>
            <person name="Salamov A.A."/>
            <person name="Simmons B.A."/>
            <person name="Magnuson J.K."/>
            <person name="Chen J."/>
            <person name="Drula E."/>
            <person name="Henrissat B."/>
            <person name="Wiebenga A."/>
            <person name="Lubbers R.J."/>
            <person name="Gomes A.C."/>
            <person name="Makela M.R."/>
            <person name="Stajich J."/>
            <person name="Grigoriev I.V."/>
            <person name="Mortensen U.H."/>
            <person name="De Vries R.P."/>
            <person name="Baker S.E."/>
            <person name="Andersen M.R."/>
        </authorList>
    </citation>
    <scope>NUCLEOTIDE SEQUENCE [LARGE SCALE GENOMIC DNA]</scope>
    <source>
        <strain evidence="3 4">CBS 588.65</strain>
    </source>
</reference>
<evidence type="ECO:0000259" key="2">
    <source>
        <dbReference type="Pfam" id="PF13243"/>
    </source>
</evidence>
<dbReference type="Proteomes" id="UP001610334">
    <property type="component" value="Unassembled WGS sequence"/>
</dbReference>
<evidence type="ECO:0000313" key="3">
    <source>
        <dbReference type="EMBL" id="KAL2813515.1"/>
    </source>
</evidence>
<feature type="region of interest" description="Disordered" evidence="1">
    <location>
        <begin position="85"/>
        <end position="113"/>
    </location>
</feature>